<accession>A0A1Y1V3G3</accession>
<feature type="transmembrane region" description="Helical" evidence="5">
    <location>
        <begin position="60"/>
        <end position="80"/>
    </location>
</feature>
<evidence type="ECO:0000256" key="5">
    <source>
        <dbReference type="SAM" id="Phobius"/>
    </source>
</evidence>
<dbReference type="AlphaFoldDB" id="A0A1Y1V3G3"/>
<keyword evidence="2 5" id="KW-0812">Transmembrane</keyword>
<evidence type="ECO:0000313" key="9">
    <source>
        <dbReference type="Proteomes" id="UP000193719"/>
    </source>
</evidence>
<dbReference type="EMBL" id="MCFH01000042">
    <property type="protein sequence ID" value="ORX45040.1"/>
    <property type="molecule type" value="Genomic_DNA"/>
</dbReference>
<feature type="transmembrane region" description="Helical" evidence="5">
    <location>
        <begin position="304"/>
        <end position="326"/>
    </location>
</feature>
<dbReference type="InterPro" id="IPR022535">
    <property type="entry name" value="Golgi_pH-regulator_cons_dom"/>
</dbReference>
<dbReference type="PANTHER" id="PTHR15948">
    <property type="entry name" value="G-PROTEIN COUPLED RECEPTOR 89-RELATED"/>
    <property type="match status" value="1"/>
</dbReference>
<comment type="caution">
    <text evidence="8">The sequence shown here is derived from an EMBL/GenBank/DDBJ whole genome shotgun (WGS) entry which is preliminary data.</text>
</comment>
<feature type="domain" description="Abscisic acid G-protein coupled receptor-like" evidence="6">
    <location>
        <begin position="293"/>
        <end position="460"/>
    </location>
</feature>
<sequence>MDNSASYNYESLDIKTSIFSLLYSGILLLILFVVYYIIGHLFFENKLYTDYEVKNNFVRMLFSLVFAGSCSLFELVIFEITDILSLSARRFYWKLFIYFMLALVSIIIPFYQSYSLCSFTKIHHIRLIITNILYILYLLIFWKISVYFPIYSKYAQLEDINTLTEGIGRVGIFGVTFMAILSGFGAVNSPYTALSIFIKPITKNDINVAERKYQKTMENILMKKKRLLKLKEKYMESEQQYQKQSLTQLFNIFKPKTNEISKLSEEIQELELFNRQLFQAIDELYIEKDKIAFSKTLQGKYNNILGYFFSGYCLYKIVTTVINILFNRIGETDPITSGLDIVIQYFQLNIDVNVWSKQLSFIFIGVLILVSIRSLLIQIMTIFQNYSKALSPDNIVLFLAWFMGTYFLSFVLMMRMNLPPQYRTIITDVLKSIEFDFYQRWFDVIFLISALLSIIFLYMVDQLQKQKLLLD</sequence>
<evidence type="ECO:0000313" key="8">
    <source>
        <dbReference type="EMBL" id="ORX45040.1"/>
    </source>
</evidence>
<feature type="transmembrane region" description="Helical" evidence="5">
    <location>
        <begin position="395"/>
        <end position="414"/>
    </location>
</feature>
<feature type="transmembrane region" description="Helical" evidence="5">
    <location>
        <begin position="441"/>
        <end position="460"/>
    </location>
</feature>
<keyword evidence="3 5" id="KW-1133">Transmembrane helix</keyword>
<feature type="transmembrane region" description="Helical" evidence="5">
    <location>
        <begin position="132"/>
        <end position="150"/>
    </location>
</feature>
<reference evidence="8 9" key="1">
    <citation type="submission" date="2016-08" db="EMBL/GenBank/DDBJ databases">
        <title>Genomes of anaerobic fungi encode conserved fungal cellulosomes for biomass hydrolysis.</title>
        <authorList>
            <consortium name="DOE Joint Genome Institute"/>
            <person name="Haitjema C.H."/>
            <person name="Gilmore S.P."/>
            <person name="Henske J.K."/>
            <person name="Solomon K.V."/>
            <person name="De Groot R."/>
            <person name="Kuo A."/>
            <person name="Mondo S.J."/>
            <person name="Salamov A.A."/>
            <person name="Labutti K."/>
            <person name="Zhao Z."/>
            <person name="Chiniquy J."/>
            <person name="Barry K."/>
            <person name="Brewer H.M."/>
            <person name="Purvine S.O."/>
            <person name="Wright A.T."/>
            <person name="Boxma B."/>
            <person name="Van Alen T."/>
            <person name="Hackstein J.H."/>
            <person name="Baker S.E."/>
            <person name="Grigoriev I.V."/>
            <person name="O'Malley M.A."/>
        </authorList>
    </citation>
    <scope>NUCLEOTIDE SEQUENCE [LARGE SCALE GENOMIC DNA]</scope>
    <source>
        <strain evidence="9">finn</strain>
    </source>
</reference>
<dbReference type="Pfam" id="PF12430">
    <property type="entry name" value="ABA_GPCR"/>
    <property type="match status" value="1"/>
</dbReference>
<feature type="transmembrane region" description="Helical" evidence="5">
    <location>
        <begin position="20"/>
        <end position="39"/>
    </location>
</feature>
<organism evidence="8 9">
    <name type="scientific">Piromyces finnis</name>
    <dbReference type="NCBI Taxonomy" id="1754191"/>
    <lineage>
        <taxon>Eukaryota</taxon>
        <taxon>Fungi</taxon>
        <taxon>Fungi incertae sedis</taxon>
        <taxon>Chytridiomycota</taxon>
        <taxon>Chytridiomycota incertae sedis</taxon>
        <taxon>Neocallimastigomycetes</taxon>
        <taxon>Neocallimastigales</taxon>
        <taxon>Neocallimastigaceae</taxon>
        <taxon>Piromyces</taxon>
    </lineage>
</organism>
<evidence type="ECO:0000259" key="7">
    <source>
        <dbReference type="Pfam" id="PF12537"/>
    </source>
</evidence>
<comment type="subcellular location">
    <subcellularLocation>
        <location evidence="1">Membrane</location>
        <topology evidence="1">Multi-pass membrane protein</topology>
    </subcellularLocation>
</comment>
<keyword evidence="4 5" id="KW-0472">Membrane</keyword>
<dbReference type="InterPro" id="IPR015672">
    <property type="entry name" value="GPHR/GTG"/>
</dbReference>
<evidence type="ECO:0000256" key="3">
    <source>
        <dbReference type="ARBA" id="ARBA00022989"/>
    </source>
</evidence>
<dbReference type="GO" id="GO:0016020">
    <property type="term" value="C:membrane"/>
    <property type="evidence" value="ECO:0007669"/>
    <property type="project" value="UniProtKB-SubCell"/>
</dbReference>
<dbReference type="Pfam" id="PF12537">
    <property type="entry name" value="GPHR_N"/>
    <property type="match status" value="1"/>
</dbReference>
<feature type="domain" description="Golgi pH regulator conserved" evidence="7">
    <location>
        <begin position="162"/>
        <end position="227"/>
    </location>
</feature>
<evidence type="ECO:0000256" key="4">
    <source>
        <dbReference type="ARBA" id="ARBA00023136"/>
    </source>
</evidence>
<evidence type="ECO:0000259" key="6">
    <source>
        <dbReference type="Pfam" id="PF12430"/>
    </source>
</evidence>
<dbReference type="InterPro" id="IPR025969">
    <property type="entry name" value="ABA_GPCR_dom"/>
</dbReference>
<dbReference type="PANTHER" id="PTHR15948:SF0">
    <property type="entry name" value="GOLGI PH REGULATOR A-RELATED"/>
    <property type="match status" value="1"/>
</dbReference>
<protein>
    <recommendedName>
        <fullName evidence="10">Golgi pH regulator</fullName>
    </recommendedName>
</protein>
<evidence type="ECO:0000256" key="2">
    <source>
        <dbReference type="ARBA" id="ARBA00022692"/>
    </source>
</evidence>
<feature type="transmembrane region" description="Helical" evidence="5">
    <location>
        <begin position="92"/>
        <end position="111"/>
    </location>
</feature>
<evidence type="ECO:0008006" key="10">
    <source>
        <dbReference type="Google" id="ProtNLM"/>
    </source>
</evidence>
<feature type="transmembrane region" description="Helical" evidence="5">
    <location>
        <begin position="361"/>
        <end position="383"/>
    </location>
</feature>
<gene>
    <name evidence="8" type="ORF">BCR36DRAFT_333798</name>
</gene>
<reference evidence="8 9" key="2">
    <citation type="submission" date="2016-08" db="EMBL/GenBank/DDBJ databases">
        <title>Pervasive Adenine N6-methylation of Active Genes in Fungi.</title>
        <authorList>
            <consortium name="DOE Joint Genome Institute"/>
            <person name="Mondo S.J."/>
            <person name="Dannebaum R.O."/>
            <person name="Kuo R.C."/>
            <person name="Labutti K."/>
            <person name="Haridas S."/>
            <person name="Kuo A."/>
            <person name="Salamov A."/>
            <person name="Ahrendt S.R."/>
            <person name="Lipzen A."/>
            <person name="Sullivan W."/>
            <person name="Andreopoulos W.B."/>
            <person name="Clum A."/>
            <person name="Lindquist E."/>
            <person name="Daum C."/>
            <person name="Ramamoorthy G.K."/>
            <person name="Gryganskyi A."/>
            <person name="Culley D."/>
            <person name="Magnuson J.K."/>
            <person name="James T.Y."/>
            <person name="O'Malley M.A."/>
            <person name="Stajich J.E."/>
            <person name="Spatafora J.W."/>
            <person name="Visel A."/>
            <person name="Grigoriev I.V."/>
        </authorList>
    </citation>
    <scope>NUCLEOTIDE SEQUENCE [LARGE SCALE GENOMIC DNA]</scope>
    <source>
        <strain evidence="9">finn</strain>
    </source>
</reference>
<dbReference type="Proteomes" id="UP000193719">
    <property type="component" value="Unassembled WGS sequence"/>
</dbReference>
<dbReference type="OrthoDB" id="264392at2759"/>
<feature type="transmembrane region" description="Helical" evidence="5">
    <location>
        <begin position="170"/>
        <end position="194"/>
    </location>
</feature>
<evidence type="ECO:0000256" key="1">
    <source>
        <dbReference type="ARBA" id="ARBA00004141"/>
    </source>
</evidence>
<proteinExistence type="predicted"/>
<name>A0A1Y1V3G3_9FUNG</name>
<keyword evidence="9" id="KW-1185">Reference proteome</keyword>